<evidence type="ECO:0000256" key="1">
    <source>
        <dbReference type="SAM" id="Phobius"/>
    </source>
</evidence>
<proteinExistence type="predicted"/>
<name>A0A3M5LK30_PSESX</name>
<dbReference type="RefSeq" id="WP_057458362.1">
    <property type="nucleotide sequence ID" value="NZ_LJRH01000365.1"/>
</dbReference>
<keyword evidence="1" id="KW-0812">Transmembrane</keyword>
<evidence type="ECO:0000313" key="2">
    <source>
        <dbReference type="EMBL" id="RMT48314.1"/>
    </source>
</evidence>
<sequence>MNPATASRSEIREYVRIDGEALAAFGRAGGNIHQMILDQQDVVDGLLEGLSIEQRNRFNKIYTEEVNASTAKLREDISKIESPQLETVDINPQPSTVEIEPTSSKGIFVILGLVGVVMLILYKISS</sequence>
<gene>
    <name evidence="2" type="ORF">ALP48_00118</name>
</gene>
<comment type="caution">
    <text evidence="2">The sequence shown here is derived from an EMBL/GenBank/DDBJ whole genome shotgun (WGS) entry which is preliminary data.</text>
</comment>
<feature type="transmembrane region" description="Helical" evidence="1">
    <location>
        <begin position="106"/>
        <end position="124"/>
    </location>
</feature>
<accession>A0A3M5LK30</accession>
<keyword evidence="1" id="KW-1133">Transmembrane helix</keyword>
<organism evidence="2 3">
    <name type="scientific">Pseudomonas syringae pv. solidagae</name>
    <dbReference type="NCBI Taxonomy" id="264458"/>
    <lineage>
        <taxon>Bacteria</taxon>
        <taxon>Pseudomonadati</taxon>
        <taxon>Pseudomonadota</taxon>
        <taxon>Gammaproteobacteria</taxon>
        <taxon>Pseudomonadales</taxon>
        <taxon>Pseudomonadaceae</taxon>
        <taxon>Pseudomonas</taxon>
        <taxon>Pseudomonas syringae</taxon>
    </lineage>
</organism>
<reference evidence="2 3" key="1">
    <citation type="submission" date="2018-08" db="EMBL/GenBank/DDBJ databases">
        <title>Recombination of ecologically and evolutionarily significant loci maintains genetic cohesion in the Pseudomonas syringae species complex.</title>
        <authorList>
            <person name="Dillon M."/>
            <person name="Thakur S."/>
            <person name="Almeida R.N.D."/>
            <person name="Weir B.S."/>
            <person name="Guttman D.S."/>
        </authorList>
    </citation>
    <scope>NUCLEOTIDE SEQUENCE [LARGE SCALE GENOMIC DNA]</scope>
    <source>
        <strain evidence="2 3">ICMP 16926</strain>
    </source>
</reference>
<evidence type="ECO:0000313" key="3">
    <source>
        <dbReference type="Proteomes" id="UP000268096"/>
    </source>
</evidence>
<keyword evidence="1" id="KW-0472">Membrane</keyword>
<protein>
    <submittedName>
        <fullName evidence="2">Uncharacterized protein</fullName>
    </submittedName>
</protein>
<dbReference type="Proteomes" id="UP000268096">
    <property type="component" value="Unassembled WGS sequence"/>
</dbReference>
<dbReference type="AlphaFoldDB" id="A0A3M5LK30"/>
<dbReference type="EMBL" id="RBTH01000112">
    <property type="protein sequence ID" value="RMT48314.1"/>
    <property type="molecule type" value="Genomic_DNA"/>
</dbReference>